<evidence type="ECO:0000313" key="8">
    <source>
        <dbReference type="Proteomes" id="UP000035036"/>
    </source>
</evidence>
<dbReference type="InterPro" id="IPR000397">
    <property type="entry name" value="Heat_shock_Hsp33"/>
</dbReference>
<evidence type="ECO:0000256" key="6">
    <source>
        <dbReference type="HAMAP-Rule" id="MF_00117"/>
    </source>
</evidence>
<keyword evidence="4 6" id="KW-0143">Chaperone</keyword>
<feature type="disulfide bond" description="Redox-active" evidence="6">
    <location>
        <begin position="270"/>
        <end position="273"/>
    </location>
</feature>
<evidence type="ECO:0000256" key="4">
    <source>
        <dbReference type="ARBA" id="ARBA00023186"/>
    </source>
</evidence>
<dbReference type="Gene3D" id="3.55.30.10">
    <property type="entry name" value="Hsp33 domain"/>
    <property type="match status" value="1"/>
</dbReference>
<evidence type="ECO:0000256" key="3">
    <source>
        <dbReference type="ARBA" id="ARBA00023157"/>
    </source>
</evidence>
<proteinExistence type="inferred from homology"/>
<comment type="function">
    <text evidence="6">Redox regulated molecular chaperone. Protects both thermally unfolding and oxidatively damaged proteins from irreversible aggregation. Plays an important role in the bacterial defense system toward oxidative stress.</text>
</comment>
<dbReference type="GO" id="GO:0005737">
    <property type="term" value="C:cytoplasm"/>
    <property type="evidence" value="ECO:0007669"/>
    <property type="project" value="UniProtKB-SubCell"/>
</dbReference>
<dbReference type="PANTHER" id="PTHR30111:SF1">
    <property type="entry name" value="33 KDA CHAPERONIN"/>
    <property type="match status" value="1"/>
</dbReference>
<dbReference type="Pfam" id="PF01430">
    <property type="entry name" value="HSP33"/>
    <property type="match status" value="1"/>
</dbReference>
<comment type="subcellular location">
    <subcellularLocation>
        <location evidence="6">Cytoplasm</location>
    </subcellularLocation>
</comment>
<evidence type="ECO:0000256" key="1">
    <source>
        <dbReference type="ARBA" id="ARBA00022490"/>
    </source>
</evidence>
<evidence type="ECO:0000256" key="5">
    <source>
        <dbReference type="ARBA" id="ARBA00023284"/>
    </source>
</evidence>
<evidence type="ECO:0000256" key="2">
    <source>
        <dbReference type="ARBA" id="ARBA00022833"/>
    </source>
</evidence>
<dbReference type="OrthoDB" id="9793753at2"/>
<reference evidence="7 8" key="1">
    <citation type="journal article" date="2015" name="Genome Announc.">
        <title>Genomes of Geoalkalibacter ferrihydriticus Z-0531T and Geoalkalibacter subterraneus Red1T, Two Haloalkaliphilic Metal-Reducing Deltaproteobacteria.</title>
        <authorList>
            <person name="Badalamenti J.P."/>
            <person name="Krajmalnik-Brown R."/>
            <person name="Torres C.I."/>
            <person name="Bond D.R."/>
        </authorList>
    </citation>
    <scope>NUCLEOTIDE SEQUENCE [LARGE SCALE GENOMIC DNA]</scope>
    <source>
        <strain evidence="7 8">Red1</strain>
    </source>
</reference>
<dbReference type="Gene3D" id="3.90.1280.10">
    <property type="entry name" value="HSP33 redox switch-like"/>
    <property type="match status" value="1"/>
</dbReference>
<keyword evidence="5 6" id="KW-0676">Redox-active center</keyword>
<dbReference type="NCBIfam" id="NF001033">
    <property type="entry name" value="PRK00114.1"/>
    <property type="match status" value="1"/>
</dbReference>
<dbReference type="HAMAP" id="MF_00117">
    <property type="entry name" value="HslO"/>
    <property type="match status" value="1"/>
</dbReference>
<comment type="similarity">
    <text evidence="6">Belongs to the HSP33 family.</text>
</comment>
<keyword evidence="7" id="KW-0346">Stress response</keyword>
<sequence length="289" mass="31486">MGDTLIRLLTRDGTLRGLAANTTDLCREICASQGCDPTASVALGRLITGAALMSGLLKGDQRLALSVEGNGPLQRLNAETDAEGHIRANVRNPLPGLPPKDDRFDVVGAVGRAGFLHVIKDLGLREPYRGTVQLVSSEIGEDLAYYLTTSEQIPSAVALGVALDQEGLVDVAGGFILQSLPPGDEERVAEIERRLSELPPVTTLLRGGNNSPLALLEPLLTGIPFDIKAEQPLMFRCNCSRPQVERMLRGLSQEERKELAQRTEDTVVTCEFCRRNYAFTPEEVRRWAE</sequence>
<dbReference type="CDD" id="cd00498">
    <property type="entry name" value="Hsp33"/>
    <property type="match status" value="1"/>
</dbReference>
<gene>
    <name evidence="6" type="primary">hslO</name>
    <name evidence="7" type="ORF">GSUB_00775</name>
</gene>
<dbReference type="GO" id="GO:0042026">
    <property type="term" value="P:protein refolding"/>
    <property type="evidence" value="ECO:0007669"/>
    <property type="project" value="TreeGrafter"/>
</dbReference>
<accession>A0A0B5FDN1</accession>
<evidence type="ECO:0000313" key="7">
    <source>
        <dbReference type="EMBL" id="AJF05413.1"/>
    </source>
</evidence>
<dbReference type="AlphaFoldDB" id="A0A0B5FDN1"/>
<keyword evidence="1 6" id="KW-0963">Cytoplasm</keyword>
<keyword evidence="2 6" id="KW-0862">Zinc</keyword>
<dbReference type="PIRSF" id="PIRSF005261">
    <property type="entry name" value="Heat_shock_Hsp33"/>
    <property type="match status" value="1"/>
</dbReference>
<organism evidence="7 8">
    <name type="scientific">Geoalkalibacter subterraneus</name>
    <dbReference type="NCBI Taxonomy" id="483547"/>
    <lineage>
        <taxon>Bacteria</taxon>
        <taxon>Pseudomonadati</taxon>
        <taxon>Thermodesulfobacteriota</taxon>
        <taxon>Desulfuromonadia</taxon>
        <taxon>Desulfuromonadales</taxon>
        <taxon>Geoalkalibacteraceae</taxon>
        <taxon>Geoalkalibacter</taxon>
    </lineage>
</organism>
<keyword evidence="3 6" id="KW-1015">Disulfide bond</keyword>
<dbReference type="SUPFAM" id="SSF64397">
    <property type="entry name" value="Hsp33 domain"/>
    <property type="match status" value="1"/>
</dbReference>
<dbReference type="STRING" id="483547.GSUB_00775"/>
<dbReference type="KEGG" id="gsb:GSUB_00775"/>
<keyword evidence="8" id="KW-1185">Reference proteome</keyword>
<dbReference type="InterPro" id="IPR016154">
    <property type="entry name" value="Heat_shock_Hsp33_C"/>
</dbReference>
<dbReference type="RefSeq" id="WP_040198705.1">
    <property type="nucleotide sequence ID" value="NZ_CP010311.1"/>
</dbReference>
<protein>
    <recommendedName>
        <fullName evidence="6">33 kDa chaperonin</fullName>
    </recommendedName>
    <alternativeName>
        <fullName evidence="6">Heat shock protein 33 homolog</fullName>
        <shortName evidence="6">HSP33</shortName>
    </alternativeName>
</protein>
<feature type="disulfide bond" description="Redox-active" evidence="6">
    <location>
        <begin position="237"/>
        <end position="239"/>
    </location>
</feature>
<dbReference type="InterPro" id="IPR016153">
    <property type="entry name" value="Heat_shock_Hsp33_N"/>
</dbReference>
<dbReference type="Proteomes" id="UP000035036">
    <property type="component" value="Chromosome"/>
</dbReference>
<dbReference type="GO" id="GO:0051082">
    <property type="term" value="F:unfolded protein binding"/>
    <property type="evidence" value="ECO:0007669"/>
    <property type="project" value="UniProtKB-UniRule"/>
</dbReference>
<comment type="PTM">
    <text evidence="6">Under oxidizing conditions two disulfide bonds are formed involving the reactive cysteines. Under reducing conditions zinc is bound to the reactive cysteines and the protein is inactive.</text>
</comment>
<dbReference type="PANTHER" id="PTHR30111">
    <property type="entry name" value="33 KDA CHAPERONIN"/>
    <property type="match status" value="1"/>
</dbReference>
<dbReference type="GO" id="GO:0044183">
    <property type="term" value="F:protein folding chaperone"/>
    <property type="evidence" value="ECO:0007669"/>
    <property type="project" value="TreeGrafter"/>
</dbReference>
<name>A0A0B5FDN1_9BACT</name>
<dbReference type="SUPFAM" id="SSF118352">
    <property type="entry name" value="HSP33 redox switch-like"/>
    <property type="match status" value="1"/>
</dbReference>
<dbReference type="EMBL" id="CP010311">
    <property type="protein sequence ID" value="AJF05413.1"/>
    <property type="molecule type" value="Genomic_DNA"/>
</dbReference>
<dbReference type="HOGENOM" id="CLU_054493_1_0_7"/>